<dbReference type="EMBL" id="JAFJYH010000067">
    <property type="protein sequence ID" value="KAG4421333.1"/>
    <property type="molecule type" value="Genomic_DNA"/>
</dbReference>
<feature type="compositionally biased region" description="Pro residues" evidence="1">
    <location>
        <begin position="511"/>
        <end position="522"/>
    </location>
</feature>
<proteinExistence type="predicted"/>
<organism evidence="2 3">
    <name type="scientific">Cadophora malorum</name>
    <dbReference type="NCBI Taxonomy" id="108018"/>
    <lineage>
        <taxon>Eukaryota</taxon>
        <taxon>Fungi</taxon>
        <taxon>Dikarya</taxon>
        <taxon>Ascomycota</taxon>
        <taxon>Pezizomycotina</taxon>
        <taxon>Leotiomycetes</taxon>
        <taxon>Helotiales</taxon>
        <taxon>Ploettnerulaceae</taxon>
        <taxon>Cadophora</taxon>
    </lineage>
</organism>
<dbReference type="Proteomes" id="UP000664132">
    <property type="component" value="Unassembled WGS sequence"/>
</dbReference>
<evidence type="ECO:0008006" key="4">
    <source>
        <dbReference type="Google" id="ProtNLM"/>
    </source>
</evidence>
<comment type="caution">
    <text evidence="2">The sequence shown here is derived from an EMBL/GenBank/DDBJ whole genome shotgun (WGS) entry which is preliminary data.</text>
</comment>
<feature type="region of interest" description="Disordered" evidence="1">
    <location>
        <begin position="1"/>
        <end position="34"/>
    </location>
</feature>
<dbReference type="AlphaFoldDB" id="A0A8H7WB56"/>
<gene>
    <name evidence="2" type="ORF">IFR04_005516</name>
</gene>
<accession>A0A8H7WB56</accession>
<name>A0A8H7WB56_9HELO</name>
<evidence type="ECO:0000313" key="3">
    <source>
        <dbReference type="Proteomes" id="UP000664132"/>
    </source>
</evidence>
<evidence type="ECO:0000256" key="1">
    <source>
        <dbReference type="SAM" id="MobiDB-lite"/>
    </source>
</evidence>
<dbReference type="Gene3D" id="2.60.120.650">
    <property type="entry name" value="Cupin"/>
    <property type="match status" value="1"/>
</dbReference>
<sequence>MDPPIFPSTPKVQEHSPPLSPLPPPPWSPITPPRHIKLEPEPKLIFDRTSFVNDQQTRLFRDPRAALLLHTYERADTLYPNTYYSHLAPQGAHILRHGQPAQTGRNPEEGDFIAVNIRDLDVWLGHGYGGKVMLLRDRTWSTGRPATTSVDMLHEAAAIDPEMLIDVQDYGQIYSDDHPAVRSLKLQEAIARMKDRNQAPINALNIECKEELLIPPPLVKHCRELANATRYASSQAVRLAGHLTEIGKKTTETIHTHAVDIQSCIKFQINGQAGAFSSWHMDNMGVYTWVTLEPNSEYTLDSAAEDSANAAAHYDNYFSTPEDESVLKLWAIIVTSSPEEEMEARAGFSKHGEDWLPNPNWIKVIALTRFDTLIMPPGTIHAPITVTDCLFRGGMVMQKRFMKDTMRHWKFCSQFPFCTNEKAPKQTRSVIDYLERVILANPKEYGYGDDFDPALFKDECKRISAVALSCSCKSGCTGRGCSCLTYGQRCGAGCHKGKVCSNPCGVHETGPPAPSTPLPAPTPARIFTPRREPPPILPPGSVSARLV</sequence>
<dbReference type="OrthoDB" id="4161428at2759"/>
<protein>
    <recommendedName>
        <fullName evidence="4">JmjC domain-containing protein</fullName>
    </recommendedName>
</protein>
<keyword evidence="3" id="KW-1185">Reference proteome</keyword>
<reference evidence="2" key="1">
    <citation type="submission" date="2021-02" db="EMBL/GenBank/DDBJ databases">
        <title>Genome sequence Cadophora malorum strain M34.</title>
        <authorList>
            <person name="Stefanovic E."/>
            <person name="Vu D."/>
            <person name="Scully C."/>
            <person name="Dijksterhuis J."/>
            <person name="Roader J."/>
            <person name="Houbraken J."/>
        </authorList>
    </citation>
    <scope>NUCLEOTIDE SEQUENCE</scope>
    <source>
        <strain evidence="2">M34</strain>
    </source>
</reference>
<evidence type="ECO:0000313" key="2">
    <source>
        <dbReference type="EMBL" id="KAG4421333.1"/>
    </source>
</evidence>
<feature type="compositionally biased region" description="Pro residues" evidence="1">
    <location>
        <begin position="18"/>
        <end position="32"/>
    </location>
</feature>
<feature type="region of interest" description="Disordered" evidence="1">
    <location>
        <begin position="510"/>
        <end position="547"/>
    </location>
</feature>